<keyword evidence="4" id="KW-0349">Heme</keyword>
<protein>
    <submittedName>
        <fullName evidence="13">Cytochrome b reductase 1</fullName>
    </submittedName>
</protein>
<feature type="transmembrane region" description="Helical" evidence="11">
    <location>
        <begin position="452"/>
        <end position="473"/>
    </location>
</feature>
<dbReference type="Gene3D" id="1.20.120.1770">
    <property type="match status" value="1"/>
</dbReference>
<keyword evidence="7" id="KW-0249">Electron transport</keyword>
<evidence type="ECO:0000256" key="11">
    <source>
        <dbReference type="SAM" id="Phobius"/>
    </source>
</evidence>
<evidence type="ECO:0000256" key="7">
    <source>
        <dbReference type="ARBA" id="ARBA00022982"/>
    </source>
</evidence>
<keyword evidence="9" id="KW-0408">Iron</keyword>
<dbReference type="FunFam" id="1.20.120.1770:FF:000001">
    <property type="entry name" value="Cytochrome b reductase 1"/>
    <property type="match status" value="1"/>
</dbReference>
<evidence type="ECO:0000256" key="10">
    <source>
        <dbReference type="ARBA" id="ARBA00023136"/>
    </source>
</evidence>
<dbReference type="Pfam" id="PF03188">
    <property type="entry name" value="Cytochrom_B561"/>
    <property type="match status" value="1"/>
</dbReference>
<dbReference type="Proteomes" id="UP000241890">
    <property type="component" value="Unassembled WGS sequence"/>
</dbReference>
<organism evidence="13 14">
    <name type="scientific">Hondaea fermentalgiana</name>
    <dbReference type="NCBI Taxonomy" id="2315210"/>
    <lineage>
        <taxon>Eukaryota</taxon>
        <taxon>Sar</taxon>
        <taxon>Stramenopiles</taxon>
        <taxon>Bigyra</taxon>
        <taxon>Labyrinthulomycetes</taxon>
        <taxon>Thraustochytrida</taxon>
        <taxon>Thraustochytriidae</taxon>
        <taxon>Hondaea</taxon>
    </lineage>
</organism>
<feature type="transmembrane region" description="Helical" evidence="11">
    <location>
        <begin position="339"/>
        <end position="361"/>
    </location>
</feature>
<evidence type="ECO:0000313" key="13">
    <source>
        <dbReference type="EMBL" id="GBG30368.1"/>
    </source>
</evidence>
<dbReference type="OrthoDB" id="907479at2759"/>
<feature type="transmembrane region" description="Helical" evidence="11">
    <location>
        <begin position="493"/>
        <end position="510"/>
    </location>
</feature>
<evidence type="ECO:0000256" key="1">
    <source>
        <dbReference type="ARBA" id="ARBA00001970"/>
    </source>
</evidence>
<evidence type="ECO:0000256" key="3">
    <source>
        <dbReference type="ARBA" id="ARBA00022448"/>
    </source>
</evidence>
<dbReference type="InterPro" id="IPR006593">
    <property type="entry name" value="Cyt_b561/ferric_Rdtase_TM"/>
</dbReference>
<sequence>MDTLGQDNGSLPPMYFIETAIFGGAADVTELMLERLQLSTEARGKALQLLAEAGLHKPMANWLATECAARLEESDFQKSLRFAASKGHVQVVRVLLNHTIVWPQSTLANALNSAAYFGQEGVVREFLTDGRVELDAQNLRPLTLAAQWFHLCTLDVLLHSDTFADSDAGARLAMSILAIRPGDMLRQKDLLEHLLHNSRVRGDLGPWNRLDERLQTAFEALRQREVAAVALAAQATRYLRTSHNAETHVGVRIAWLAFGRTIRHRSTSICKRHLERSASLLSALHRICDNPNDTTIKATSLARRWDDETFDLGLINEEQVDHARHAGGDSQGSLRATKVLGIAVHVLCGLSLLLVIGWFASSKQGYSWQTSDPGVFAWHPTLMVLGLVVCYAEAVISWRAFGFIPRPVRKIVHVVLHTVALVAVVVGLRAVFRFHNENQPKPIPNLYSFHSWLGLITVILFFAQYVIGFWAFFYPKAQDALRAALVPLHARAGLLLFVVCVAATVTTGVLEKLTFMSSCNSKTDGTADKFCYMGNFLALTVVVLACVVGAIVSLPTSKSILVAS</sequence>
<comment type="cofactor">
    <cofactor evidence="1">
        <name>heme b</name>
        <dbReference type="ChEBI" id="CHEBI:60344"/>
    </cofactor>
</comment>
<evidence type="ECO:0000256" key="2">
    <source>
        <dbReference type="ARBA" id="ARBA00004141"/>
    </source>
</evidence>
<comment type="subcellular location">
    <subcellularLocation>
        <location evidence="2">Membrane</location>
        <topology evidence="2">Multi-pass membrane protein</topology>
    </subcellularLocation>
</comment>
<comment type="caution">
    <text evidence="13">The sequence shown here is derived from an EMBL/GenBank/DDBJ whole genome shotgun (WGS) entry which is preliminary data.</text>
</comment>
<evidence type="ECO:0000256" key="8">
    <source>
        <dbReference type="ARBA" id="ARBA00022989"/>
    </source>
</evidence>
<keyword evidence="3" id="KW-0813">Transport</keyword>
<dbReference type="InterPro" id="IPR043205">
    <property type="entry name" value="CYB561/CYBRD1-like"/>
</dbReference>
<dbReference type="PANTHER" id="PTHR10106:SF0">
    <property type="entry name" value="LD36721P"/>
    <property type="match status" value="1"/>
</dbReference>
<dbReference type="SUPFAM" id="SSF48403">
    <property type="entry name" value="Ankyrin repeat"/>
    <property type="match status" value="1"/>
</dbReference>
<dbReference type="SMART" id="SM00665">
    <property type="entry name" value="B561"/>
    <property type="match status" value="1"/>
</dbReference>
<evidence type="ECO:0000313" key="14">
    <source>
        <dbReference type="Proteomes" id="UP000241890"/>
    </source>
</evidence>
<gene>
    <name evidence="13" type="ORF">FCC1311_065872</name>
</gene>
<dbReference type="InParanoid" id="A0A2R5GKV9"/>
<keyword evidence="6" id="KW-0479">Metal-binding</keyword>
<feature type="transmembrane region" description="Helical" evidence="11">
    <location>
        <begin position="530"/>
        <end position="554"/>
    </location>
</feature>
<dbReference type="PROSITE" id="PS50939">
    <property type="entry name" value="CYTOCHROME_B561"/>
    <property type="match status" value="1"/>
</dbReference>
<keyword evidence="5 11" id="KW-0812">Transmembrane</keyword>
<evidence type="ECO:0000256" key="4">
    <source>
        <dbReference type="ARBA" id="ARBA00022617"/>
    </source>
</evidence>
<dbReference type="Gene3D" id="1.25.40.20">
    <property type="entry name" value="Ankyrin repeat-containing domain"/>
    <property type="match status" value="1"/>
</dbReference>
<evidence type="ECO:0000256" key="5">
    <source>
        <dbReference type="ARBA" id="ARBA00022692"/>
    </source>
</evidence>
<dbReference type="InterPro" id="IPR036770">
    <property type="entry name" value="Ankyrin_rpt-contain_sf"/>
</dbReference>
<proteinExistence type="predicted"/>
<keyword evidence="10 11" id="KW-0472">Membrane</keyword>
<feature type="domain" description="Cytochrome b561" evidence="12">
    <location>
        <begin position="343"/>
        <end position="553"/>
    </location>
</feature>
<dbReference type="GO" id="GO:0016491">
    <property type="term" value="F:oxidoreductase activity"/>
    <property type="evidence" value="ECO:0007669"/>
    <property type="project" value="InterPro"/>
</dbReference>
<feature type="transmembrane region" description="Helical" evidence="11">
    <location>
        <begin position="414"/>
        <end position="432"/>
    </location>
</feature>
<accession>A0A2R5GKV9</accession>
<dbReference type="GO" id="GO:0046872">
    <property type="term" value="F:metal ion binding"/>
    <property type="evidence" value="ECO:0007669"/>
    <property type="project" value="UniProtKB-KW"/>
</dbReference>
<keyword evidence="8 11" id="KW-1133">Transmembrane helix</keyword>
<evidence type="ECO:0000259" key="12">
    <source>
        <dbReference type="PROSITE" id="PS50939"/>
    </source>
</evidence>
<evidence type="ECO:0000256" key="9">
    <source>
        <dbReference type="ARBA" id="ARBA00023004"/>
    </source>
</evidence>
<dbReference type="PANTHER" id="PTHR10106">
    <property type="entry name" value="CYTOCHROME B561-RELATED"/>
    <property type="match status" value="1"/>
</dbReference>
<dbReference type="GO" id="GO:0016020">
    <property type="term" value="C:membrane"/>
    <property type="evidence" value="ECO:0007669"/>
    <property type="project" value="UniProtKB-SubCell"/>
</dbReference>
<evidence type="ECO:0000256" key="6">
    <source>
        <dbReference type="ARBA" id="ARBA00022723"/>
    </source>
</evidence>
<reference evidence="13 14" key="1">
    <citation type="submission" date="2017-12" db="EMBL/GenBank/DDBJ databases">
        <title>Sequencing, de novo assembly and annotation of complete genome of a new Thraustochytrid species, strain FCC1311.</title>
        <authorList>
            <person name="Sedici K."/>
            <person name="Godart F."/>
            <person name="Aiese Cigliano R."/>
            <person name="Sanseverino W."/>
            <person name="Barakat M."/>
            <person name="Ortet P."/>
            <person name="Marechal E."/>
            <person name="Cagnac O."/>
            <person name="Amato A."/>
        </authorList>
    </citation>
    <scope>NUCLEOTIDE SEQUENCE [LARGE SCALE GENOMIC DNA]</scope>
</reference>
<dbReference type="AlphaFoldDB" id="A0A2R5GKV9"/>
<keyword evidence="14" id="KW-1185">Reference proteome</keyword>
<name>A0A2R5GKV9_9STRA</name>
<dbReference type="EMBL" id="BEYU01000075">
    <property type="protein sequence ID" value="GBG30368.1"/>
    <property type="molecule type" value="Genomic_DNA"/>
</dbReference>
<feature type="transmembrane region" description="Helical" evidence="11">
    <location>
        <begin position="381"/>
        <end position="402"/>
    </location>
</feature>